<evidence type="ECO:0000313" key="3">
    <source>
        <dbReference type="Proteomes" id="UP000044938"/>
    </source>
</evidence>
<proteinExistence type="predicted"/>
<gene>
    <name evidence="2" type="ORF">ERS007720_00716</name>
</gene>
<evidence type="ECO:0000256" key="1">
    <source>
        <dbReference type="SAM" id="MobiDB-lite"/>
    </source>
</evidence>
<accession>A0A655IB37</accession>
<sequence length="195" mass="20929">MVLNGYRLAVEVRLGVVGGMLAVGHRDSTEVPAGRTRQVHVPASDHRHLRGGRGEPVRIRKRIVHAGGVGILGQTSLHLTEPHAGSFVECPIRHHDVSHPGGHCHSGVLHGRTCGATAVVDLGEERQLADAGRTRHGDFGVGVHRERGQPVDIGRAQARIGQRIQHRLGRQPQLTSTGVLRKVGGADTDDGRLTR</sequence>
<name>A0A655IB37_MYCTX</name>
<dbReference type="Proteomes" id="UP000044938">
    <property type="component" value="Unassembled WGS sequence"/>
</dbReference>
<dbReference type="EMBL" id="CSAJ01000057">
    <property type="protein sequence ID" value="COV68329.1"/>
    <property type="molecule type" value="Genomic_DNA"/>
</dbReference>
<feature type="region of interest" description="Disordered" evidence="1">
    <location>
        <begin position="169"/>
        <end position="195"/>
    </location>
</feature>
<reference evidence="2 3" key="1">
    <citation type="submission" date="2015-03" db="EMBL/GenBank/DDBJ databases">
        <authorList>
            <consortium name="Pathogen Informatics"/>
        </authorList>
    </citation>
    <scope>NUCLEOTIDE SEQUENCE [LARGE SCALE GENOMIC DNA]</scope>
    <source>
        <strain evidence="2 3">M09401471</strain>
    </source>
</reference>
<dbReference type="AlphaFoldDB" id="A0A655IB37"/>
<evidence type="ECO:0000313" key="2">
    <source>
        <dbReference type="EMBL" id="COV68329.1"/>
    </source>
</evidence>
<organism evidence="2 3">
    <name type="scientific">Mycobacterium tuberculosis</name>
    <dbReference type="NCBI Taxonomy" id="1773"/>
    <lineage>
        <taxon>Bacteria</taxon>
        <taxon>Bacillati</taxon>
        <taxon>Actinomycetota</taxon>
        <taxon>Actinomycetes</taxon>
        <taxon>Mycobacteriales</taxon>
        <taxon>Mycobacteriaceae</taxon>
        <taxon>Mycobacterium</taxon>
        <taxon>Mycobacterium tuberculosis complex</taxon>
    </lineage>
</organism>
<protein>
    <submittedName>
        <fullName evidence="2">Uncharacterized protein</fullName>
    </submittedName>
</protein>